<evidence type="ECO:0000256" key="2">
    <source>
        <dbReference type="SAM" id="MobiDB-lite"/>
    </source>
</evidence>
<dbReference type="KEGG" id="acom:CEW83_08615"/>
<dbReference type="Gene3D" id="2.60.120.260">
    <property type="entry name" value="Galactose-binding domain-like"/>
    <property type="match status" value="1"/>
</dbReference>
<dbReference type="PANTHER" id="PTHR47406">
    <property type="entry name" value="COAGULATION FACTOR 5/8 TYPE, C-TERMINAL"/>
    <property type="match status" value="1"/>
</dbReference>
<protein>
    <recommendedName>
        <fullName evidence="3">Alpha glucuronidase N-terminal domain-containing protein</fullName>
    </recommendedName>
</protein>
<keyword evidence="5" id="KW-1185">Reference proteome</keyword>
<dbReference type="InterPro" id="IPR005154">
    <property type="entry name" value="Glyco_hydro_67_aGlcAse_N"/>
</dbReference>
<evidence type="ECO:0000256" key="1">
    <source>
        <dbReference type="ARBA" id="ARBA00022801"/>
    </source>
</evidence>
<evidence type="ECO:0000259" key="3">
    <source>
        <dbReference type="Pfam" id="PF03648"/>
    </source>
</evidence>
<organism evidence="4 5">
    <name type="scientific">Parazoarcus communis</name>
    <dbReference type="NCBI Taxonomy" id="41977"/>
    <lineage>
        <taxon>Bacteria</taxon>
        <taxon>Pseudomonadati</taxon>
        <taxon>Pseudomonadota</taxon>
        <taxon>Betaproteobacteria</taxon>
        <taxon>Rhodocyclales</taxon>
        <taxon>Zoogloeaceae</taxon>
        <taxon>Parazoarcus</taxon>
    </lineage>
</organism>
<reference evidence="4 5" key="1">
    <citation type="submission" date="2017-06" db="EMBL/GenBank/DDBJ databases">
        <title>Azoarcus.</title>
        <authorList>
            <person name="Woo J.-H."/>
            <person name="Kim H.-S."/>
        </authorList>
    </citation>
    <scope>NUCLEOTIDE SEQUENCE [LARGE SCALE GENOMIC DNA]</scope>
    <source>
        <strain evidence="4 5">TSPY31</strain>
    </source>
</reference>
<dbReference type="GO" id="GO:0045493">
    <property type="term" value="P:xylan catabolic process"/>
    <property type="evidence" value="ECO:0007669"/>
    <property type="project" value="InterPro"/>
</dbReference>
<dbReference type="Pfam" id="PF16126">
    <property type="entry name" value="DUF4838"/>
    <property type="match status" value="1"/>
</dbReference>
<dbReference type="PANTHER" id="PTHR47406:SF2">
    <property type="entry name" value="ALPHA GLUCURONIDASE N-TERMINAL DOMAIN-CONTAINING PROTEIN"/>
    <property type="match status" value="1"/>
</dbReference>
<proteinExistence type="predicted"/>
<dbReference type="EMBL" id="CP022187">
    <property type="protein sequence ID" value="AWI75270.1"/>
    <property type="molecule type" value="Genomic_DNA"/>
</dbReference>
<dbReference type="Pfam" id="PF03648">
    <property type="entry name" value="Glyco_hydro_67N"/>
    <property type="match status" value="1"/>
</dbReference>
<dbReference type="Gene3D" id="3.30.379.10">
    <property type="entry name" value="Chitobiase/beta-hexosaminidase domain 2-like"/>
    <property type="match status" value="1"/>
</dbReference>
<feature type="domain" description="Alpha glucuronidase N-terminal" evidence="3">
    <location>
        <begin position="230"/>
        <end position="315"/>
    </location>
</feature>
<dbReference type="SUPFAM" id="SSF55545">
    <property type="entry name" value="beta-N-acetylhexosaminidase-like domain"/>
    <property type="match status" value="1"/>
</dbReference>
<dbReference type="InterPro" id="IPR029018">
    <property type="entry name" value="Hex-like_dom2"/>
</dbReference>
<evidence type="ECO:0000313" key="4">
    <source>
        <dbReference type="EMBL" id="AWI75270.1"/>
    </source>
</evidence>
<dbReference type="InterPro" id="IPR032287">
    <property type="entry name" value="DUF4838"/>
</dbReference>
<evidence type="ECO:0000313" key="5">
    <source>
        <dbReference type="Proteomes" id="UP000244930"/>
    </source>
</evidence>
<name>A0A2U8GP52_9RHOO</name>
<sequence>MLSPLALAAEPGDGALVIANGGFEAGKSPWWGKGDVVSGGAAEGNASMRVTGGFVAQDKRAIKGGSRYRISMRIRGENAPAGSVFVQLSYRGEGVDQGWVGPARVALGGRTEPALFVTGETSTWRPHSVVVAAPEGASELLLYLRKVSGTNGAAYFDAVRVEPTTDPVDTAATLRRDELAAELLEADGATPVPVAGVADRPPARQTPPLLTLSEPGRSNYRIQVAVDADAVTMHAAGELARYLQLITGSGFLPLTSSGDGSAQRLIVVGQGAKAMAALAPDLSFEGLGEDGFLIRTVGEHILIAGQTSRGTMYGVNWFLDRKLGVKWLSPTYVHIPRQTRLAIAPVTERQVPRFSYREVLSSEGEDKRFRAHNLLNGESHGPSFQPGPPEIDTWDRSWRAKGGDGTFWALLDKKNSERLHPEWFAGGQVAMMNPDMRQAMAEGIIKRLKQHPDYRSIWFDIHDMDWGWDMDPASRRFAEQHGGSPAAPRLDMVIDVAERVRKHMPGARFAFNAYHWSFSPPAGMRVPDHVMVFPMTIHVDYRYPLNEGSNRQLGEDIAGWSRIAKNVLVWDHITNFSGFLQPTPNIYPIGKSIRWLAGLPNVNGYFAEGSWNTRGAEFASLRAWLIARLLWNPDQDVRALVAEFCTYYYGAAGAQILEYIDLMHQAIDEHGDVLAEKSHVDQRMFGVRFIALADRLFDEAEVAVAGDPQRLSHVRAARMSVDYVALVNRAALSAMAMREGVEWDPAMEVRQARFWAAISAEGVKAYRQDGSITALRELLAIERRPPQAPSVVQGLKSADWVDFQELSFNLYGRARIVPDPQASDAAAARIPGNERAWAIHLKLDRLPGEGRWDLYARVRIDAPSQSGHDFAAILGAYPGSRASTRLDAARLGDGNYTEILIPGGPFVMTKDHAKGIYIQVGRGASTDALLVDRIFALRHGTRAENGLGKAASE</sequence>
<keyword evidence="1" id="KW-0378">Hydrolase</keyword>
<dbReference type="Proteomes" id="UP000244930">
    <property type="component" value="Chromosome"/>
</dbReference>
<dbReference type="AlphaFoldDB" id="A0A2U8GP52"/>
<dbReference type="GO" id="GO:0046559">
    <property type="term" value="F:alpha-glucuronidase activity"/>
    <property type="evidence" value="ECO:0007669"/>
    <property type="project" value="InterPro"/>
</dbReference>
<feature type="region of interest" description="Disordered" evidence="2">
    <location>
        <begin position="192"/>
        <end position="212"/>
    </location>
</feature>
<gene>
    <name evidence="4" type="ORF">CEW83_08615</name>
</gene>
<accession>A0A2U8GP52</accession>